<dbReference type="HAMAP" id="MF_00213">
    <property type="entry name" value="HypA_HybF"/>
    <property type="match status" value="1"/>
</dbReference>
<dbReference type="STRING" id="937775.Metlim_0125"/>
<accession>H1YZ49</accession>
<dbReference type="OrthoDB" id="36835at2157"/>
<name>H1YZ49_9EURY</name>
<keyword evidence="2 4" id="KW-0479">Metal-binding</keyword>
<proteinExistence type="inferred from homology"/>
<dbReference type="PANTHER" id="PTHR34535">
    <property type="entry name" value="HYDROGENASE MATURATION FACTOR HYPA"/>
    <property type="match status" value="1"/>
</dbReference>
<evidence type="ECO:0000313" key="5">
    <source>
        <dbReference type="EMBL" id="EHQ34278.1"/>
    </source>
</evidence>
<organism evidence="5 6">
    <name type="scientific">Methanoplanus limicola DSM 2279</name>
    <dbReference type="NCBI Taxonomy" id="937775"/>
    <lineage>
        <taxon>Archaea</taxon>
        <taxon>Methanobacteriati</taxon>
        <taxon>Methanobacteriota</taxon>
        <taxon>Stenosarchaea group</taxon>
        <taxon>Methanomicrobia</taxon>
        <taxon>Methanomicrobiales</taxon>
        <taxon>Methanomicrobiaceae</taxon>
        <taxon>Methanoplanus</taxon>
    </lineage>
</organism>
<dbReference type="GO" id="GO:0008270">
    <property type="term" value="F:zinc ion binding"/>
    <property type="evidence" value="ECO:0007669"/>
    <property type="project" value="UniProtKB-UniRule"/>
</dbReference>
<reference evidence="5 6" key="1">
    <citation type="submission" date="2011-10" db="EMBL/GenBank/DDBJ databases">
        <title>The Improved High-Quality Draft genome of Methanoplanus limicola DSM 2279.</title>
        <authorList>
            <consortium name="US DOE Joint Genome Institute (JGI-PGF)"/>
            <person name="Lucas S."/>
            <person name="Copeland A."/>
            <person name="Lapidus A."/>
            <person name="Glavina del Rio T."/>
            <person name="Dalin E."/>
            <person name="Tice H."/>
            <person name="Bruce D."/>
            <person name="Goodwin L."/>
            <person name="Pitluck S."/>
            <person name="Peters L."/>
            <person name="Mikhailova N."/>
            <person name="Lu M."/>
            <person name="Kyrpides N."/>
            <person name="Mavromatis K."/>
            <person name="Ivanova N."/>
            <person name="Markowitz V."/>
            <person name="Cheng J.-F."/>
            <person name="Hugenholtz P."/>
            <person name="Woyke T."/>
            <person name="Wu D."/>
            <person name="Wirth R."/>
            <person name="Brambilla E.-M."/>
            <person name="Klenk H.-P."/>
            <person name="Eisen J.A."/>
        </authorList>
    </citation>
    <scope>NUCLEOTIDE SEQUENCE [LARGE SCALE GENOMIC DNA]</scope>
    <source>
        <strain evidence="5 6">DSM 2279</strain>
    </source>
</reference>
<protein>
    <recommendedName>
        <fullName evidence="4">Hydrogenase maturation factor HypA</fullName>
    </recommendedName>
</protein>
<feature type="binding site" evidence="4">
    <location>
        <position position="2"/>
    </location>
    <ligand>
        <name>Ni(2+)</name>
        <dbReference type="ChEBI" id="CHEBI:49786"/>
    </ligand>
</feature>
<feature type="binding site" evidence="4">
    <location>
        <position position="76"/>
    </location>
    <ligand>
        <name>Zn(2+)</name>
        <dbReference type="ChEBI" id="CHEBI:29105"/>
    </ligand>
</feature>
<feature type="binding site" evidence="4">
    <location>
        <position position="74"/>
    </location>
    <ligand>
        <name>Zn(2+)</name>
        <dbReference type="ChEBI" id="CHEBI:29105"/>
    </ligand>
</feature>
<dbReference type="AlphaFoldDB" id="H1YZ49"/>
<dbReference type="PIRSF" id="PIRSF004761">
    <property type="entry name" value="Hydrgn_mat_HypA"/>
    <property type="match status" value="1"/>
</dbReference>
<dbReference type="Gene3D" id="3.30.2320.80">
    <property type="match status" value="1"/>
</dbReference>
<evidence type="ECO:0000256" key="2">
    <source>
        <dbReference type="ARBA" id="ARBA00022723"/>
    </source>
</evidence>
<evidence type="ECO:0000256" key="3">
    <source>
        <dbReference type="ARBA" id="ARBA00022833"/>
    </source>
</evidence>
<dbReference type="GO" id="GO:0051604">
    <property type="term" value="P:protein maturation"/>
    <property type="evidence" value="ECO:0007669"/>
    <property type="project" value="InterPro"/>
</dbReference>
<feature type="binding site" evidence="4">
    <location>
        <position position="86"/>
    </location>
    <ligand>
        <name>Zn(2+)</name>
        <dbReference type="ChEBI" id="CHEBI:29105"/>
    </ligand>
</feature>
<dbReference type="PANTHER" id="PTHR34535:SF3">
    <property type="entry name" value="HYDROGENASE MATURATION FACTOR HYPA"/>
    <property type="match status" value="1"/>
</dbReference>
<dbReference type="RefSeq" id="WP_004075858.1">
    <property type="nucleotide sequence ID" value="NZ_CM001436.1"/>
</dbReference>
<evidence type="ECO:0000256" key="1">
    <source>
        <dbReference type="ARBA" id="ARBA00022596"/>
    </source>
</evidence>
<dbReference type="Proteomes" id="UP000005741">
    <property type="component" value="Chromosome"/>
</dbReference>
<dbReference type="HOGENOM" id="CLU_126929_2_0_2"/>
<dbReference type="Pfam" id="PF01155">
    <property type="entry name" value="HypA"/>
    <property type="match status" value="1"/>
</dbReference>
<sequence>MHEYSIAYDIFATAKKTALDNSATMVRKVHMSVGEMTMINPEQVVFLFNTMKDEDPLFKDCILEYTDTPVKSVCKCGYEGSEKYVCPDCGGMPEIVDGREVRVTNIEIEVDEE</sequence>
<keyword evidence="3 4" id="KW-0862">Zinc</keyword>
<dbReference type="GO" id="GO:0016151">
    <property type="term" value="F:nickel cation binding"/>
    <property type="evidence" value="ECO:0007669"/>
    <property type="project" value="UniProtKB-UniRule"/>
</dbReference>
<evidence type="ECO:0000313" key="6">
    <source>
        <dbReference type="Proteomes" id="UP000005741"/>
    </source>
</evidence>
<dbReference type="EMBL" id="CM001436">
    <property type="protein sequence ID" value="EHQ34278.1"/>
    <property type="molecule type" value="Genomic_DNA"/>
</dbReference>
<feature type="binding site" evidence="4">
    <location>
        <position position="89"/>
    </location>
    <ligand>
        <name>Zn(2+)</name>
        <dbReference type="ChEBI" id="CHEBI:29105"/>
    </ligand>
</feature>
<comment type="function">
    <text evidence="4">Involved in the maturation of [NiFe] hydrogenases. Required for nickel insertion into the metal center of the hydrogenase.</text>
</comment>
<comment type="similarity">
    <text evidence="4">Belongs to the HypA/HybF family.</text>
</comment>
<keyword evidence="1 4" id="KW-0533">Nickel</keyword>
<dbReference type="InterPro" id="IPR000688">
    <property type="entry name" value="HypA/HybF"/>
</dbReference>
<dbReference type="InParanoid" id="H1YZ49"/>
<keyword evidence="6" id="KW-1185">Reference proteome</keyword>
<gene>
    <name evidence="4" type="primary">hypA</name>
    <name evidence="5" type="ORF">Metlim_0125</name>
</gene>
<evidence type="ECO:0000256" key="4">
    <source>
        <dbReference type="HAMAP-Rule" id="MF_00213"/>
    </source>
</evidence>